<evidence type="ECO:0000313" key="6">
    <source>
        <dbReference type="Proteomes" id="UP000005737"/>
    </source>
</evidence>
<evidence type="ECO:0000259" key="4">
    <source>
        <dbReference type="Pfam" id="PF00535"/>
    </source>
</evidence>
<keyword evidence="2" id="KW-0328">Glycosyltransferase</keyword>
<reference evidence="5 6" key="1">
    <citation type="submission" date="2011-10" db="EMBL/GenBank/DDBJ databases">
        <title>The Improved High-Quality Draft genome of Leptonema illini DSM 21528.</title>
        <authorList>
            <consortium name="US DOE Joint Genome Institute (JGI-PGF)"/>
            <person name="Lucas S."/>
            <person name="Copeland A."/>
            <person name="Lapidus A."/>
            <person name="Glavina del Rio T."/>
            <person name="Dalin E."/>
            <person name="Tice H."/>
            <person name="Bruce D."/>
            <person name="Goodwin L."/>
            <person name="Pitluck S."/>
            <person name="Peters L."/>
            <person name="Mikhailova N."/>
            <person name="Held B."/>
            <person name="Kyrpides N."/>
            <person name="Mavromatis K."/>
            <person name="Ivanova N."/>
            <person name="Markowitz V."/>
            <person name="Cheng J.-F."/>
            <person name="Hugenholtz P."/>
            <person name="Woyke T."/>
            <person name="Wu D."/>
            <person name="Gronow S."/>
            <person name="Wellnitz S."/>
            <person name="Brambilla E.-M."/>
            <person name="Klenk H.-P."/>
            <person name="Eisen J.A."/>
        </authorList>
    </citation>
    <scope>NUCLEOTIDE SEQUENCE [LARGE SCALE GENOMIC DNA]</scope>
    <source>
        <strain evidence="5 6">DSM 21528</strain>
    </source>
</reference>
<dbReference type="GO" id="GO:0016757">
    <property type="term" value="F:glycosyltransferase activity"/>
    <property type="evidence" value="ECO:0007669"/>
    <property type="project" value="UniProtKB-KW"/>
</dbReference>
<sequence length="318" mass="35678">MKENRIVDVSVIICTANRPALLLKQLESILSSAVQPREIIIVDQGNAALTAEILDGLKESYAAIQHLLDHGRGASRARNIGWRAASCEIIAFTDDDACVSDRWLQVGFQHMLAHADTGILGGPITGVPEGGALQIDIPVEFRYILPEYSQSGPIGPFLGGARPPAVNYWTRKSLLLRTGGFNEKLGPVNERKIQVYGEDSDLTHRVDALGYRIIYHPDLMVYHPVPLMRQTEDYLKKRMLTEGITNAVLWRKKEGAGRFFPLLKAIRLVAGLILSTMLQFGPRRTAWRMRGYYFRGALFGLWHYGRIMDDKINSIHKD</sequence>
<keyword evidence="3 5" id="KW-0808">Transferase</keyword>
<dbReference type="SUPFAM" id="SSF53448">
    <property type="entry name" value="Nucleotide-diphospho-sugar transferases"/>
    <property type="match status" value="1"/>
</dbReference>
<name>H2CD41_9LEPT</name>
<dbReference type="HOGENOM" id="CLU_025996_19_2_12"/>
<evidence type="ECO:0000256" key="2">
    <source>
        <dbReference type="ARBA" id="ARBA00022676"/>
    </source>
</evidence>
<accession>H2CD41</accession>
<dbReference type="PANTHER" id="PTHR43179:SF12">
    <property type="entry name" value="GALACTOFURANOSYLTRANSFERASE GLFT2"/>
    <property type="match status" value="1"/>
</dbReference>
<feature type="domain" description="Glycosyltransferase 2-like" evidence="4">
    <location>
        <begin position="10"/>
        <end position="125"/>
    </location>
</feature>
<organism evidence="5 6">
    <name type="scientific">Leptonema illini DSM 21528</name>
    <dbReference type="NCBI Taxonomy" id="929563"/>
    <lineage>
        <taxon>Bacteria</taxon>
        <taxon>Pseudomonadati</taxon>
        <taxon>Spirochaetota</taxon>
        <taxon>Spirochaetia</taxon>
        <taxon>Leptospirales</taxon>
        <taxon>Leptospiraceae</taxon>
        <taxon>Leptonema</taxon>
    </lineage>
</organism>
<dbReference type="InterPro" id="IPR001173">
    <property type="entry name" value="Glyco_trans_2-like"/>
</dbReference>
<dbReference type="Proteomes" id="UP000005737">
    <property type="component" value="Unassembled WGS sequence"/>
</dbReference>
<evidence type="ECO:0000256" key="1">
    <source>
        <dbReference type="ARBA" id="ARBA00006739"/>
    </source>
</evidence>
<comment type="similarity">
    <text evidence="1">Belongs to the glycosyltransferase 2 family.</text>
</comment>
<dbReference type="AlphaFoldDB" id="H2CD41"/>
<dbReference type="Pfam" id="PF00535">
    <property type="entry name" value="Glycos_transf_2"/>
    <property type="match status" value="1"/>
</dbReference>
<dbReference type="STRING" id="183.GCA_002009735_00629"/>
<gene>
    <name evidence="5" type="ORF">Lepil_2847</name>
</gene>
<dbReference type="InterPro" id="IPR029044">
    <property type="entry name" value="Nucleotide-diphossugar_trans"/>
</dbReference>
<protein>
    <submittedName>
        <fullName evidence="5">Glycosyl transferase family 2</fullName>
    </submittedName>
</protein>
<dbReference type="Gene3D" id="3.90.550.10">
    <property type="entry name" value="Spore Coat Polysaccharide Biosynthesis Protein SpsA, Chain A"/>
    <property type="match status" value="1"/>
</dbReference>
<evidence type="ECO:0000256" key="3">
    <source>
        <dbReference type="ARBA" id="ARBA00022679"/>
    </source>
</evidence>
<dbReference type="PANTHER" id="PTHR43179">
    <property type="entry name" value="RHAMNOSYLTRANSFERASE WBBL"/>
    <property type="match status" value="1"/>
</dbReference>
<keyword evidence="6" id="KW-1185">Reference proteome</keyword>
<evidence type="ECO:0000313" key="5">
    <source>
        <dbReference type="EMBL" id="EHQ07517.1"/>
    </source>
</evidence>
<proteinExistence type="inferred from homology"/>
<dbReference type="RefSeq" id="WP_002773449.1">
    <property type="nucleotide sequence ID" value="NZ_JH597773.1"/>
</dbReference>
<dbReference type="EMBL" id="JH597773">
    <property type="protein sequence ID" value="EHQ07517.1"/>
    <property type="molecule type" value="Genomic_DNA"/>
</dbReference>